<dbReference type="Gene3D" id="2.60.120.330">
    <property type="entry name" value="B-lactam Antibiotic, Isopenicillin N Synthase, Chain"/>
    <property type="match status" value="1"/>
</dbReference>
<proteinExistence type="inferred from homology"/>
<organism evidence="4 5">
    <name type="scientific">Fistulina hepatica ATCC 64428</name>
    <dbReference type="NCBI Taxonomy" id="1128425"/>
    <lineage>
        <taxon>Eukaryota</taxon>
        <taxon>Fungi</taxon>
        <taxon>Dikarya</taxon>
        <taxon>Basidiomycota</taxon>
        <taxon>Agaricomycotina</taxon>
        <taxon>Agaricomycetes</taxon>
        <taxon>Agaricomycetidae</taxon>
        <taxon>Agaricales</taxon>
        <taxon>Fistulinaceae</taxon>
        <taxon>Fistulina</taxon>
    </lineage>
</organism>
<gene>
    <name evidence="4" type="ORF">FISHEDRAFT_60621</name>
</gene>
<evidence type="ECO:0000313" key="4">
    <source>
        <dbReference type="EMBL" id="KIY46148.1"/>
    </source>
</evidence>
<dbReference type="SUPFAM" id="SSF51197">
    <property type="entry name" value="Clavaminate synthase-like"/>
    <property type="match status" value="1"/>
</dbReference>
<dbReference type="AlphaFoldDB" id="A0A0D7A5P3"/>
<dbReference type="InterPro" id="IPR050231">
    <property type="entry name" value="Iron_ascorbate_oxido_reductase"/>
</dbReference>
<accession>A0A0D7A5P3</accession>
<feature type="domain" description="Fe2OG dioxygenase" evidence="3">
    <location>
        <begin position="180"/>
        <end position="283"/>
    </location>
</feature>
<protein>
    <submittedName>
        <fullName evidence="4">Clavaminate synthase-like protein</fullName>
    </submittedName>
</protein>
<feature type="region of interest" description="Disordered" evidence="2">
    <location>
        <begin position="336"/>
        <end position="355"/>
    </location>
</feature>
<dbReference type="InterPro" id="IPR026992">
    <property type="entry name" value="DIOX_N"/>
</dbReference>
<dbReference type="InterPro" id="IPR027443">
    <property type="entry name" value="IPNS-like_sf"/>
</dbReference>
<dbReference type="Pfam" id="PF14226">
    <property type="entry name" value="DIOX_N"/>
    <property type="match status" value="1"/>
</dbReference>
<keyword evidence="1" id="KW-0560">Oxidoreductase</keyword>
<sequence length="355" mass="39092">MPSVITIPPFPDDVPTVPLVVVDYSLILQRDSAEIERLWDAARSLGFWYLKNHGVDMEADAVFEMGAATMQLPFEEKMRFEQGDDGNSFGYKAAGANATNAAGDLDTPEFINIAHDDVYAWPKVVRRTYPSTVNERMESTMIPFVRKSTAVTHTILAALNDKLGLPEGALAQLHRTDEFSASETRCIKSPVGAPGAKVSLGAHTDFGSLTFLHNRLGGLQVLPPGSDTWKYVKPLPGHAICNLGDAVAIFSGGIVRSNIHRVMPPPGAQGQMERWSMAFFLRPANHVVLNALTDQSPLIADSVRKAQLLPGGRSFFTGETAQDWFMRRIKNQRIKNRTGPETWMSSRGTERVQTE</sequence>
<dbReference type="OrthoDB" id="406156at2759"/>
<dbReference type="InterPro" id="IPR044861">
    <property type="entry name" value="IPNS-like_FE2OG_OXY"/>
</dbReference>
<keyword evidence="5" id="KW-1185">Reference proteome</keyword>
<dbReference type="Pfam" id="PF03171">
    <property type="entry name" value="2OG-FeII_Oxy"/>
    <property type="match status" value="1"/>
</dbReference>
<dbReference type="EMBL" id="KN882043">
    <property type="protein sequence ID" value="KIY46148.1"/>
    <property type="molecule type" value="Genomic_DNA"/>
</dbReference>
<dbReference type="InterPro" id="IPR005123">
    <property type="entry name" value="Oxoglu/Fe-dep_dioxygenase_dom"/>
</dbReference>
<evidence type="ECO:0000259" key="3">
    <source>
        <dbReference type="PROSITE" id="PS51471"/>
    </source>
</evidence>
<evidence type="ECO:0000256" key="1">
    <source>
        <dbReference type="RuleBase" id="RU003682"/>
    </source>
</evidence>
<dbReference type="GO" id="GO:0046872">
    <property type="term" value="F:metal ion binding"/>
    <property type="evidence" value="ECO:0007669"/>
    <property type="project" value="UniProtKB-KW"/>
</dbReference>
<keyword evidence="1" id="KW-0408">Iron</keyword>
<dbReference type="PROSITE" id="PS51471">
    <property type="entry name" value="FE2OG_OXY"/>
    <property type="match status" value="1"/>
</dbReference>
<keyword evidence="1" id="KW-0479">Metal-binding</keyword>
<name>A0A0D7A5P3_9AGAR</name>
<comment type="similarity">
    <text evidence="1">Belongs to the iron/ascorbate-dependent oxidoreductase family.</text>
</comment>
<evidence type="ECO:0000256" key="2">
    <source>
        <dbReference type="SAM" id="MobiDB-lite"/>
    </source>
</evidence>
<dbReference type="PANTHER" id="PTHR47990">
    <property type="entry name" value="2-OXOGLUTARATE (2OG) AND FE(II)-DEPENDENT OXYGENASE SUPERFAMILY PROTEIN-RELATED"/>
    <property type="match status" value="1"/>
</dbReference>
<evidence type="ECO:0000313" key="5">
    <source>
        <dbReference type="Proteomes" id="UP000054144"/>
    </source>
</evidence>
<dbReference type="Proteomes" id="UP000054144">
    <property type="component" value="Unassembled WGS sequence"/>
</dbReference>
<reference evidence="4 5" key="1">
    <citation type="journal article" date="2015" name="Fungal Genet. Biol.">
        <title>Evolution of novel wood decay mechanisms in Agaricales revealed by the genome sequences of Fistulina hepatica and Cylindrobasidium torrendii.</title>
        <authorList>
            <person name="Floudas D."/>
            <person name="Held B.W."/>
            <person name="Riley R."/>
            <person name="Nagy L.G."/>
            <person name="Koehler G."/>
            <person name="Ransdell A.S."/>
            <person name="Younus H."/>
            <person name="Chow J."/>
            <person name="Chiniquy J."/>
            <person name="Lipzen A."/>
            <person name="Tritt A."/>
            <person name="Sun H."/>
            <person name="Haridas S."/>
            <person name="LaButti K."/>
            <person name="Ohm R.A."/>
            <person name="Kues U."/>
            <person name="Blanchette R.A."/>
            <person name="Grigoriev I.V."/>
            <person name="Minto R.E."/>
            <person name="Hibbett D.S."/>
        </authorList>
    </citation>
    <scope>NUCLEOTIDE SEQUENCE [LARGE SCALE GENOMIC DNA]</scope>
    <source>
        <strain evidence="4 5">ATCC 64428</strain>
    </source>
</reference>
<dbReference type="GO" id="GO:0016491">
    <property type="term" value="F:oxidoreductase activity"/>
    <property type="evidence" value="ECO:0007669"/>
    <property type="project" value="UniProtKB-KW"/>
</dbReference>